<dbReference type="RefSeq" id="WP_179809960.1">
    <property type="nucleotide sequence ID" value="NZ_JACCHL010000001.1"/>
</dbReference>
<reference evidence="3 4" key="1">
    <citation type="submission" date="2020-07" db="EMBL/GenBank/DDBJ databases">
        <title>Sequencing the genomes of 1000 actinobacteria strains.</title>
        <authorList>
            <person name="Klenk H.-P."/>
        </authorList>
    </citation>
    <scope>NUCLEOTIDE SEQUENCE [LARGE SCALE GENOMIC DNA]</scope>
    <source>
        <strain evidence="3 4">DSM 45278</strain>
    </source>
</reference>
<evidence type="ECO:0000259" key="1">
    <source>
        <dbReference type="Pfam" id="PF18739"/>
    </source>
</evidence>
<dbReference type="InterPro" id="IPR041229">
    <property type="entry name" value="HEPN_Apea"/>
</dbReference>
<evidence type="ECO:0000313" key="4">
    <source>
        <dbReference type="Proteomes" id="UP000584931"/>
    </source>
</evidence>
<evidence type="ECO:0008006" key="5">
    <source>
        <dbReference type="Google" id="ProtNLM"/>
    </source>
</evidence>
<feature type="domain" description="ApeA N-terminal" evidence="2">
    <location>
        <begin position="12"/>
        <end position="246"/>
    </location>
</feature>
<protein>
    <recommendedName>
        <fullName evidence="5">ApeA N-terminal domain-containing protein</fullName>
    </recommendedName>
</protein>
<proteinExistence type="predicted"/>
<dbReference type="InterPro" id="IPR041223">
    <property type="entry name" value="ApeA_NTD"/>
</dbReference>
<name>A0A7Y9XD95_9ACTN</name>
<dbReference type="Pfam" id="PF18862">
    <property type="entry name" value="ApeA_NTD1"/>
    <property type="match status" value="1"/>
</dbReference>
<gene>
    <name evidence="3" type="ORF">HNR06_002189</name>
</gene>
<dbReference type="EMBL" id="JACCHL010000001">
    <property type="protein sequence ID" value="NYH52600.1"/>
    <property type="molecule type" value="Genomic_DNA"/>
</dbReference>
<organism evidence="3 4">
    <name type="scientific">Nocardiopsis sinuspersici</name>
    <dbReference type="NCBI Taxonomy" id="501010"/>
    <lineage>
        <taxon>Bacteria</taxon>
        <taxon>Bacillati</taxon>
        <taxon>Actinomycetota</taxon>
        <taxon>Actinomycetes</taxon>
        <taxon>Streptosporangiales</taxon>
        <taxon>Nocardiopsidaceae</taxon>
        <taxon>Nocardiopsis</taxon>
    </lineage>
</organism>
<sequence>MSDIYSYENEKIEGKFWLPGCSENPVPGYFIFGDGWPRIELIGSVAESLPGGVFGANVGKIPVVYGLLSGRLWHVSLVNGTVVSSKIDSFEHGNFEREKLVFDYAVQGDYVSGSDEEYLEAKFSIDNLTKWVGRSGLMWKGKDGEEEFNFRYVFPEFESINLSGDLGELCFDQYLTKGVPDLSGVKISTETWAHANFNSGMREFDIKSKLCWPMVSLLSLMYSDECQLQKLEVKKDGDSKWLKMIGYGKSRGSKKDRFAPCLMGFPQLGSEGLAGWIEASERLSPLPVILSNSLRDKSLEGNFVQLAFSAEGLHRRCFDGQNKISKAKKRSVTRALNKLDIGKEERNSIIGAWNIYLWNYSFPERLMMLAEEVSEFIPGVCGDKKEWKKAVAVSRNGLAHALSSLDLQGSDIEKYIVLTRSLQWVILCKILIESGVDSAVLKDSFSDYQPFIQFQIDAKNFYPSVYSSA</sequence>
<accession>A0A7Y9XD95</accession>
<feature type="domain" description="Apea-like HEPN" evidence="1">
    <location>
        <begin position="306"/>
        <end position="438"/>
    </location>
</feature>
<comment type="caution">
    <text evidence="3">The sequence shown here is derived from an EMBL/GenBank/DDBJ whole genome shotgun (WGS) entry which is preliminary data.</text>
</comment>
<dbReference type="AlphaFoldDB" id="A0A7Y9XD95"/>
<dbReference type="Proteomes" id="UP000584931">
    <property type="component" value="Unassembled WGS sequence"/>
</dbReference>
<dbReference type="Pfam" id="PF18739">
    <property type="entry name" value="HEPN_Apea"/>
    <property type="match status" value="1"/>
</dbReference>
<evidence type="ECO:0000313" key="3">
    <source>
        <dbReference type="EMBL" id="NYH52600.1"/>
    </source>
</evidence>
<evidence type="ECO:0000259" key="2">
    <source>
        <dbReference type="Pfam" id="PF18862"/>
    </source>
</evidence>